<feature type="compositionally biased region" description="Polar residues" evidence="1">
    <location>
        <begin position="214"/>
        <end position="224"/>
    </location>
</feature>
<dbReference type="PANTHER" id="PTHR28027">
    <property type="entry name" value="TRANSCRIPTIONAL REGULATOR MIT1"/>
    <property type="match status" value="1"/>
</dbReference>
<sequence>MGGITEPTFTGYIASTHDALLLFEAVRQKKMSKIPRRLRDDERKLIRSGSVFVFDERESGIKRWTDGLLWSPSRILMNFLVYRQIDKKQHQLKGSSDPSSREDDSYESMGDESIGTGLPVPATTEELHPFELGVPMADFPGTDVVNDLLGLPSADPPYNPNAEAMSRLKSEGSVLDTAATWNSAASDPSAFMDFGTSTISFAGAGTAASGSLTDADTSASQSSGHVGRPKSAPHSASAYDQASLAKREADFERSLVGSLTNSYPFAKNGLCKKTISMQVEGSTQHLISYYSVEDVRAGRLRTPSTLPEISAIQISPVFLSKSSFRFPPKVFYDPDGQLRYCRDTNVEDEGAYSLDLGSSGEGTSGSDSRSRRESHEANTFGLGPRHAPGYGRTVPPLRTAGNMSASGWDAWTSSNPASPEISLPAGVSDNRPFNPGMPRRASDALTRSRLGSGRFEPYPGATAHPMAGSGSPPLLPHSGYAGGPHISPVQSPQMGRHRADSERRQRIGPRLHSSQSMWNLSEFASASQTHPRFEAYGRLQPASEFALGESAQGLLPTQSGSSTLPSRQGAWSPTPQAYGNNVAGGPSVREPSSWSDRPIARAGPSLGSPDNNMARHFLSSTPSAHSGFAWHDRIPPLGTTFSADTSGTQRGLSSPFQQVLPPSIYTPATSPALGSSHYDGTAWSGSYDREPQQFQSMAYRTNVQRPDSSGSNMSNHAALGTSPQYGNMGVQRGRNQTQSRPGTGNSELGTVYLSKPSSESHRSPR</sequence>
<organism evidence="2 3">
    <name type="scientific">Ceraceosorus bombacis</name>
    <dbReference type="NCBI Taxonomy" id="401625"/>
    <lineage>
        <taxon>Eukaryota</taxon>
        <taxon>Fungi</taxon>
        <taxon>Dikarya</taxon>
        <taxon>Basidiomycota</taxon>
        <taxon>Ustilaginomycotina</taxon>
        <taxon>Exobasidiomycetes</taxon>
        <taxon>Ceraceosorales</taxon>
        <taxon>Ceraceosoraceae</taxon>
        <taxon>Ceraceosorus</taxon>
    </lineage>
</organism>
<feature type="region of interest" description="Disordered" evidence="1">
    <location>
        <begin position="703"/>
        <end position="765"/>
    </location>
</feature>
<dbReference type="OrthoDB" id="5572844at2759"/>
<keyword evidence="3" id="KW-1185">Reference proteome</keyword>
<feature type="region of interest" description="Disordered" evidence="1">
    <location>
        <begin position="639"/>
        <end position="676"/>
    </location>
</feature>
<dbReference type="Proteomes" id="UP000054845">
    <property type="component" value="Unassembled WGS sequence"/>
</dbReference>
<feature type="region of interest" description="Disordered" evidence="1">
    <location>
        <begin position="556"/>
        <end position="619"/>
    </location>
</feature>
<name>A0A0N7LAW1_9BASI</name>
<protein>
    <submittedName>
        <fullName evidence="2">Gluconate transport-inducing protein</fullName>
    </submittedName>
</protein>
<feature type="region of interest" description="Disordered" evidence="1">
    <location>
        <begin position="351"/>
        <end position="390"/>
    </location>
</feature>
<feature type="region of interest" description="Disordered" evidence="1">
    <location>
        <begin position="210"/>
        <end position="239"/>
    </location>
</feature>
<dbReference type="Pfam" id="PF09729">
    <property type="entry name" value="Gti1_Pac2"/>
    <property type="match status" value="1"/>
</dbReference>
<dbReference type="EMBL" id="CCYA01000265">
    <property type="protein sequence ID" value="CEH17690.1"/>
    <property type="molecule type" value="Genomic_DNA"/>
</dbReference>
<evidence type="ECO:0000313" key="3">
    <source>
        <dbReference type="Proteomes" id="UP000054845"/>
    </source>
</evidence>
<dbReference type="InterPro" id="IPR018608">
    <property type="entry name" value="Gti1/Pac2"/>
</dbReference>
<feature type="region of interest" description="Disordered" evidence="1">
    <location>
        <begin position="423"/>
        <end position="443"/>
    </location>
</feature>
<feature type="region of interest" description="Disordered" evidence="1">
    <location>
        <begin position="90"/>
        <end position="118"/>
    </location>
</feature>
<feature type="compositionally biased region" description="Polar residues" evidence="1">
    <location>
        <begin position="556"/>
        <end position="579"/>
    </location>
</feature>
<feature type="compositionally biased region" description="Polar residues" evidence="1">
    <location>
        <begin position="703"/>
        <end position="725"/>
    </location>
</feature>
<feature type="compositionally biased region" description="Polar residues" evidence="1">
    <location>
        <begin position="733"/>
        <end position="748"/>
    </location>
</feature>
<proteinExistence type="predicted"/>
<dbReference type="PANTHER" id="PTHR28027:SF2">
    <property type="entry name" value="TRANSCRIPTIONAL REGULATOR MIT1"/>
    <property type="match status" value="1"/>
</dbReference>
<evidence type="ECO:0000256" key="1">
    <source>
        <dbReference type="SAM" id="MobiDB-lite"/>
    </source>
</evidence>
<evidence type="ECO:0000313" key="2">
    <source>
        <dbReference type="EMBL" id="CEH17690.1"/>
    </source>
</evidence>
<feature type="compositionally biased region" description="Polar residues" evidence="1">
    <location>
        <begin position="639"/>
        <end position="657"/>
    </location>
</feature>
<dbReference type="AlphaFoldDB" id="A0A0N7LAW1"/>
<dbReference type="GO" id="GO:0003677">
    <property type="term" value="F:DNA binding"/>
    <property type="evidence" value="ECO:0007669"/>
    <property type="project" value="TreeGrafter"/>
</dbReference>
<reference evidence="2 3" key="1">
    <citation type="submission" date="2014-09" db="EMBL/GenBank/DDBJ databases">
        <authorList>
            <person name="Magalhaes I.L.F."/>
            <person name="Oliveira U."/>
            <person name="Santos F.R."/>
            <person name="Vidigal T.H.D.A."/>
            <person name="Brescovit A.D."/>
            <person name="Santos A.J."/>
        </authorList>
    </citation>
    <scope>NUCLEOTIDE SEQUENCE [LARGE SCALE GENOMIC DNA]</scope>
</reference>
<accession>A0A0N7LAW1</accession>